<dbReference type="SUPFAM" id="SSF89550">
    <property type="entry name" value="PHP domain-like"/>
    <property type="match status" value="1"/>
</dbReference>
<reference evidence="1" key="1">
    <citation type="journal article" date="2014" name="Front. Microbiol.">
        <title>High frequency of phylogenetically diverse reductive dehalogenase-homologous genes in deep subseafloor sedimentary metagenomes.</title>
        <authorList>
            <person name="Kawai M."/>
            <person name="Futagami T."/>
            <person name="Toyoda A."/>
            <person name="Takaki Y."/>
            <person name="Nishi S."/>
            <person name="Hori S."/>
            <person name="Arai W."/>
            <person name="Tsubouchi T."/>
            <person name="Morono Y."/>
            <person name="Uchiyama I."/>
            <person name="Ito T."/>
            <person name="Fujiyama A."/>
            <person name="Inagaki F."/>
            <person name="Takami H."/>
        </authorList>
    </citation>
    <scope>NUCLEOTIDE SEQUENCE</scope>
    <source>
        <strain evidence="1">Expedition CK06-06</strain>
    </source>
</reference>
<dbReference type="Gene3D" id="3.20.20.140">
    <property type="entry name" value="Metal-dependent hydrolases"/>
    <property type="match status" value="1"/>
</dbReference>
<gene>
    <name evidence="1" type="ORF">S06H3_61522</name>
</gene>
<dbReference type="EMBL" id="BARV01040364">
    <property type="protein sequence ID" value="GAI53291.1"/>
    <property type="molecule type" value="Genomic_DNA"/>
</dbReference>
<accession>X1QEN6</accession>
<dbReference type="AlphaFoldDB" id="X1QEN6"/>
<evidence type="ECO:0000313" key="1">
    <source>
        <dbReference type="EMBL" id="GAI53291.1"/>
    </source>
</evidence>
<proteinExistence type="predicted"/>
<feature type="non-terminal residue" evidence="1">
    <location>
        <position position="38"/>
    </location>
</feature>
<comment type="caution">
    <text evidence="1">The sequence shown here is derived from an EMBL/GenBank/DDBJ whole genome shotgun (WGS) entry which is preliminary data.</text>
</comment>
<protein>
    <submittedName>
        <fullName evidence="1">Uncharacterized protein</fullName>
    </submittedName>
</protein>
<name>X1QEN6_9ZZZZ</name>
<sequence length="38" mass="4177">MPINIECSDPFAAQGNWYKGCLHTHTTKSDGPLSPEET</sequence>
<dbReference type="InterPro" id="IPR016195">
    <property type="entry name" value="Pol/histidinol_Pase-like"/>
</dbReference>
<organism evidence="1">
    <name type="scientific">marine sediment metagenome</name>
    <dbReference type="NCBI Taxonomy" id="412755"/>
    <lineage>
        <taxon>unclassified sequences</taxon>
        <taxon>metagenomes</taxon>
        <taxon>ecological metagenomes</taxon>
    </lineage>
</organism>